<keyword evidence="5" id="KW-1185">Reference proteome</keyword>
<proteinExistence type="predicted"/>
<dbReference type="GO" id="GO:0003677">
    <property type="term" value="F:DNA binding"/>
    <property type="evidence" value="ECO:0007669"/>
    <property type="project" value="UniProtKB-UniRule"/>
</dbReference>
<keyword evidence="1 2" id="KW-0238">DNA-binding</keyword>
<dbReference type="PANTHER" id="PTHR43479">
    <property type="entry name" value="ACREF/ENVCD OPERON REPRESSOR-RELATED"/>
    <property type="match status" value="1"/>
</dbReference>
<dbReference type="EMBL" id="FQVI01000007">
    <property type="protein sequence ID" value="SHE86438.1"/>
    <property type="molecule type" value="Genomic_DNA"/>
</dbReference>
<organism evidence="4 5">
    <name type="scientific">Lactonifactor longoviformis DSM 17459</name>
    <dbReference type="NCBI Taxonomy" id="1122155"/>
    <lineage>
        <taxon>Bacteria</taxon>
        <taxon>Bacillati</taxon>
        <taxon>Bacillota</taxon>
        <taxon>Clostridia</taxon>
        <taxon>Eubacteriales</taxon>
        <taxon>Clostridiaceae</taxon>
        <taxon>Lactonifactor</taxon>
    </lineage>
</organism>
<dbReference type="PANTHER" id="PTHR43479:SF23">
    <property type="entry name" value="HTH TETR-TYPE DOMAIN-CONTAINING PROTEIN"/>
    <property type="match status" value="1"/>
</dbReference>
<dbReference type="Proteomes" id="UP000184245">
    <property type="component" value="Unassembled WGS sequence"/>
</dbReference>
<evidence type="ECO:0000256" key="1">
    <source>
        <dbReference type="ARBA" id="ARBA00023125"/>
    </source>
</evidence>
<dbReference type="Pfam" id="PF00440">
    <property type="entry name" value="TetR_N"/>
    <property type="match status" value="1"/>
</dbReference>
<sequence length="209" mass="24251">MNNAACLYDTEHYDVFVQERMPMDRRQQKSRDAIFTAFGTLLSQKSYTKITVQEIIDEANVGRSTFYAHFQTKDELLGEMCTDLFGHVFSEHLGMESTHDFSLTQGGPDVVITHILYHLRDNKRNITGILNSESGEIFLFYFKQYLNQLVEKCLLSRIERTNTKVPEEFLLNHISGSFVTMVQWWIRNGLKQSPEELAGWYLAVIQPIL</sequence>
<dbReference type="InterPro" id="IPR050624">
    <property type="entry name" value="HTH-type_Tx_Regulator"/>
</dbReference>
<reference evidence="4 5" key="1">
    <citation type="submission" date="2016-11" db="EMBL/GenBank/DDBJ databases">
        <authorList>
            <person name="Jaros S."/>
            <person name="Januszkiewicz K."/>
            <person name="Wedrychowicz H."/>
        </authorList>
    </citation>
    <scope>NUCLEOTIDE SEQUENCE [LARGE SCALE GENOMIC DNA]</scope>
    <source>
        <strain evidence="4 5">DSM 17459</strain>
    </source>
</reference>
<evidence type="ECO:0000313" key="4">
    <source>
        <dbReference type="EMBL" id="SHE86438.1"/>
    </source>
</evidence>
<accession>A0A1M4WYW3</accession>
<gene>
    <name evidence="4" type="ORF">SAMN02745158_01807</name>
</gene>
<evidence type="ECO:0000259" key="3">
    <source>
        <dbReference type="PROSITE" id="PS50977"/>
    </source>
</evidence>
<feature type="domain" description="HTH tetR-type" evidence="3">
    <location>
        <begin position="28"/>
        <end position="88"/>
    </location>
</feature>
<dbReference type="PROSITE" id="PS50977">
    <property type="entry name" value="HTH_TETR_2"/>
    <property type="match status" value="1"/>
</dbReference>
<name>A0A1M4WYW3_9CLOT</name>
<protein>
    <submittedName>
        <fullName evidence="4">Transcriptional regulator, TetR family</fullName>
    </submittedName>
</protein>
<dbReference type="STRING" id="1122155.SAMN02745158_01807"/>
<evidence type="ECO:0000313" key="5">
    <source>
        <dbReference type="Proteomes" id="UP000184245"/>
    </source>
</evidence>
<dbReference type="AlphaFoldDB" id="A0A1M4WYW3"/>
<feature type="DNA-binding region" description="H-T-H motif" evidence="2">
    <location>
        <begin position="51"/>
        <end position="70"/>
    </location>
</feature>
<evidence type="ECO:0000256" key="2">
    <source>
        <dbReference type="PROSITE-ProRule" id="PRU00335"/>
    </source>
</evidence>
<dbReference type="InterPro" id="IPR009057">
    <property type="entry name" value="Homeodomain-like_sf"/>
</dbReference>
<dbReference type="Pfam" id="PF14278">
    <property type="entry name" value="TetR_C_8"/>
    <property type="match status" value="1"/>
</dbReference>
<dbReference type="InterPro" id="IPR039532">
    <property type="entry name" value="TetR_C_Firmicutes"/>
</dbReference>
<dbReference type="SUPFAM" id="SSF46689">
    <property type="entry name" value="Homeodomain-like"/>
    <property type="match status" value="1"/>
</dbReference>
<dbReference type="InterPro" id="IPR001647">
    <property type="entry name" value="HTH_TetR"/>
</dbReference>
<dbReference type="Gene3D" id="1.10.357.10">
    <property type="entry name" value="Tetracycline Repressor, domain 2"/>
    <property type="match status" value="1"/>
</dbReference>